<reference evidence="2" key="1">
    <citation type="submission" date="2019-05" db="EMBL/GenBank/DDBJ databases">
        <title>Flavobacterium profundi sp. nov., isolated from a deep-sea seamount.</title>
        <authorList>
            <person name="Zhang D.-C."/>
        </authorList>
    </citation>
    <scope>NUCLEOTIDE SEQUENCE [LARGE SCALE GENOMIC DNA]</scope>
    <source>
        <strain evidence="2">EC11</strain>
    </source>
</reference>
<evidence type="ECO:0008006" key="3">
    <source>
        <dbReference type="Google" id="ProtNLM"/>
    </source>
</evidence>
<dbReference type="RefSeq" id="WP_140960694.1">
    <property type="nucleotide sequence ID" value="NZ_VEVQ02000003.1"/>
</dbReference>
<sequence length="408" mass="48076">MNQNLIHLLANNSQIEINDLNEEYEILNPWNDKSVSFKFQKGKNLTSIKNLQFPEQLVALFDSESKSLEFIYGIIEKESKLKDREFDFLYKGNIFKCRFGKISNSLNLLAKSFKERTADSSTDYRNLRFLRDVLTDSFYKEYFKEHFIASFYVKGNFENIDHDYVGLSKSLNFYMAYFDRNTPKILIHAKNFEEEKHDKACLYELFDTFPGLISAVNIDSTLLDTFMVANQTENIRLKFIFYFQILEYASYYYLDGKIQNKILKTFKNPAIYDKPEDFSKSLIEELKDHFSQKDDSIKLEKTITENVNIEDIKNEISANKDFFCQDLEFEGGLKINRILKDANSVENLKDDDLILIKKNIEKIRNVLVHLRESRENKVILPSQANNNKLLPYLFVLRRIAEKVAINFQ</sequence>
<reference evidence="1 2" key="2">
    <citation type="submission" date="2019-05" db="EMBL/GenBank/DDBJ databases">
        <authorList>
            <person name="Lianzixin W."/>
        </authorList>
    </citation>
    <scope>NUCLEOTIDE SEQUENCE [LARGE SCALE GENOMIC DNA]</scope>
    <source>
        <strain evidence="1 2">EC11</strain>
    </source>
</reference>
<protein>
    <recommendedName>
        <fullName evidence="3">ApeA N-terminal domain-containing protein</fullName>
    </recommendedName>
</protein>
<evidence type="ECO:0000313" key="2">
    <source>
        <dbReference type="Proteomes" id="UP000817854"/>
    </source>
</evidence>
<gene>
    <name evidence="1" type="ORF">FIA58_004900</name>
</gene>
<comment type="caution">
    <text evidence="1">The sequence shown here is derived from an EMBL/GenBank/DDBJ whole genome shotgun (WGS) entry which is preliminary data.</text>
</comment>
<name>A0ABX0IN43_9FLAO</name>
<keyword evidence="2" id="KW-1185">Reference proteome</keyword>
<evidence type="ECO:0000313" key="1">
    <source>
        <dbReference type="EMBL" id="NHN25011.1"/>
    </source>
</evidence>
<dbReference type="EMBL" id="VEVQ02000003">
    <property type="protein sequence ID" value="NHN25011.1"/>
    <property type="molecule type" value="Genomic_DNA"/>
</dbReference>
<reference evidence="1 2" key="3">
    <citation type="submission" date="2020-02" db="EMBL/GenBank/DDBJ databases">
        <title>Flavobacterium profundi sp. nov., isolated from a deep-sea seamount.</title>
        <authorList>
            <person name="Zhang D.-C."/>
        </authorList>
    </citation>
    <scope>NUCLEOTIDE SEQUENCE [LARGE SCALE GENOMIC DNA]</scope>
    <source>
        <strain evidence="1 2">EC11</strain>
    </source>
</reference>
<proteinExistence type="predicted"/>
<dbReference type="Proteomes" id="UP000817854">
    <property type="component" value="Unassembled WGS sequence"/>
</dbReference>
<organism evidence="1 2">
    <name type="scientific">Flavobacterium jejuense</name>
    <dbReference type="NCBI Taxonomy" id="1544455"/>
    <lineage>
        <taxon>Bacteria</taxon>
        <taxon>Pseudomonadati</taxon>
        <taxon>Bacteroidota</taxon>
        <taxon>Flavobacteriia</taxon>
        <taxon>Flavobacteriales</taxon>
        <taxon>Flavobacteriaceae</taxon>
        <taxon>Flavobacterium</taxon>
    </lineage>
</organism>
<accession>A0ABX0IN43</accession>